<feature type="compositionally biased region" description="Basic and acidic residues" evidence="1">
    <location>
        <begin position="120"/>
        <end position="145"/>
    </location>
</feature>
<dbReference type="OrthoDB" id="1928179at2759"/>
<evidence type="ECO:0000313" key="5">
    <source>
        <dbReference type="Proteomes" id="UP000012960"/>
    </source>
</evidence>
<keyword evidence="2" id="KW-1133">Transmembrane helix</keyword>
<proteinExistence type="predicted"/>
<feature type="compositionally biased region" description="Polar residues" evidence="1">
    <location>
        <begin position="358"/>
        <end position="375"/>
    </location>
</feature>
<dbReference type="PANTHER" id="PTHR33700:SF4">
    <property type="entry name" value="MYB-LIKE PROTEIN X"/>
    <property type="match status" value="1"/>
</dbReference>
<dbReference type="InParanoid" id="A0A804J2A6"/>
<keyword evidence="5" id="KW-1185">Reference proteome</keyword>
<feature type="compositionally biased region" description="Basic and acidic residues" evidence="1">
    <location>
        <begin position="155"/>
        <end position="175"/>
    </location>
</feature>
<name>A0A804J2A6_MUSAM</name>
<dbReference type="Proteomes" id="UP000012960">
    <property type="component" value="Unplaced"/>
</dbReference>
<feature type="compositionally biased region" description="Polar residues" evidence="1">
    <location>
        <begin position="226"/>
        <end position="242"/>
    </location>
</feature>
<feature type="compositionally biased region" description="Basic and acidic residues" evidence="1">
    <location>
        <begin position="197"/>
        <end position="216"/>
    </location>
</feature>
<dbReference type="Gramene" id="Ma05_t08480.2">
    <property type="protein sequence ID" value="Ma05_p08480.2"/>
    <property type="gene ID" value="Ma05_g08480"/>
</dbReference>
<dbReference type="PANTHER" id="PTHR33700">
    <property type="entry name" value="MYB-LIKE PROTEIN X"/>
    <property type="match status" value="1"/>
</dbReference>
<feature type="compositionally biased region" description="Basic and acidic residues" evidence="1">
    <location>
        <begin position="83"/>
        <end position="104"/>
    </location>
</feature>
<dbReference type="EMBL" id="HG996470">
    <property type="protein sequence ID" value="CAG1837903.1"/>
    <property type="molecule type" value="Genomic_DNA"/>
</dbReference>
<keyword evidence="2" id="KW-0812">Transmembrane</keyword>
<evidence type="ECO:0000256" key="1">
    <source>
        <dbReference type="SAM" id="MobiDB-lite"/>
    </source>
</evidence>
<reference evidence="3" key="1">
    <citation type="submission" date="2021-03" db="EMBL/GenBank/DDBJ databases">
        <authorList>
            <consortium name="Genoscope - CEA"/>
            <person name="William W."/>
        </authorList>
    </citation>
    <scope>NUCLEOTIDE SEQUENCE</scope>
    <source>
        <strain evidence="3">Doubled-haploid Pahang</strain>
    </source>
</reference>
<reference evidence="4" key="2">
    <citation type="submission" date="2021-05" db="UniProtKB">
        <authorList>
            <consortium name="EnsemblPlants"/>
        </authorList>
    </citation>
    <scope>IDENTIFICATION</scope>
    <source>
        <strain evidence="4">subsp. malaccensis</strain>
    </source>
</reference>
<feature type="transmembrane region" description="Helical" evidence="2">
    <location>
        <begin position="20"/>
        <end position="36"/>
    </location>
</feature>
<dbReference type="EnsemblPlants" id="Ma05_t08480.2">
    <property type="protein sequence ID" value="Ma05_p08480.2"/>
    <property type="gene ID" value="Ma05_g08480"/>
</dbReference>
<dbReference type="EnsemblPlants" id="Ma05_t08480.3">
    <property type="protein sequence ID" value="Ma05_p08480.3"/>
    <property type="gene ID" value="Ma05_g08480"/>
</dbReference>
<evidence type="ECO:0000313" key="4">
    <source>
        <dbReference type="EnsemblPlants" id="Ma05_p08480.2"/>
    </source>
</evidence>
<keyword evidence="2" id="KW-0472">Membrane</keyword>
<evidence type="ECO:0000313" key="3">
    <source>
        <dbReference type="EMBL" id="CAG1837903.1"/>
    </source>
</evidence>
<feature type="region of interest" description="Disordered" evidence="1">
    <location>
        <begin position="83"/>
        <end position="242"/>
    </location>
</feature>
<dbReference type="Gramene" id="Ma05_t08480.1">
    <property type="protein sequence ID" value="Ma05_p08480.1"/>
    <property type="gene ID" value="Ma05_g08480"/>
</dbReference>
<dbReference type="AlphaFoldDB" id="A0A804J2A6"/>
<dbReference type="EnsemblPlants" id="Ma05_t08480.1">
    <property type="protein sequence ID" value="Ma05_p08480.1"/>
    <property type="gene ID" value="Ma05_g08480"/>
</dbReference>
<feature type="compositionally biased region" description="Basic and acidic residues" evidence="1">
    <location>
        <begin position="378"/>
        <end position="387"/>
    </location>
</feature>
<evidence type="ECO:0000256" key="2">
    <source>
        <dbReference type="SAM" id="Phobius"/>
    </source>
</evidence>
<feature type="compositionally biased region" description="Acidic residues" evidence="1">
    <location>
        <begin position="105"/>
        <end position="119"/>
    </location>
</feature>
<sequence>MLRQVSSRNQRGKGGLKPKSALQICLLVAIFVWLIYQMNYSQYKKKAYEESDSKVSFKGDERQLGITKFSRKDLSHPVNIVDRIKQEEQEDDKKVEHGIKHDKVEDEEDTREESEDETKDVDAFEDRDHEEAFHKAREISFRGDDASSEVAHMMQEVEHGEGSQEARERSFRADDVSSAVAHVPKVNEAESETVDGGLKKLDETGSKMADRRDGEARSFANETLEDSSSSKLLDNSQGTNSRIVPANVSAANITTSESKNHKEQQQQPIPTIASIINNQTGRDAKNFTAFSMSQKNSTVVSVDRIETQANLMVKLDPINPTVSQNQTSTEQSIDGQANAVRLIIQKTDKVSGPEESQYENGTSVKLESGNSSNSLAADKNRDARGELFDLPDIQNIRSGKQEAAEA</sequence>
<dbReference type="Gramene" id="Ma05_t08480.3">
    <property type="protein sequence ID" value="Ma05_p08480.3"/>
    <property type="gene ID" value="Ma05_g08480"/>
</dbReference>
<accession>A0A804J2A6</accession>
<gene>
    <name evidence="3" type="ORF">GSMUA_260800.1</name>
</gene>
<feature type="region of interest" description="Disordered" evidence="1">
    <location>
        <begin position="348"/>
        <end position="406"/>
    </location>
</feature>
<dbReference type="OMA" id="NETKIMQ"/>
<protein>
    <submittedName>
        <fullName evidence="3">(wild Malaysian banana) hypothetical protein</fullName>
    </submittedName>
</protein>
<organism evidence="4 5">
    <name type="scientific">Musa acuminata subsp. malaccensis</name>
    <name type="common">Wild banana</name>
    <name type="synonym">Musa malaccensis</name>
    <dbReference type="NCBI Taxonomy" id="214687"/>
    <lineage>
        <taxon>Eukaryota</taxon>
        <taxon>Viridiplantae</taxon>
        <taxon>Streptophyta</taxon>
        <taxon>Embryophyta</taxon>
        <taxon>Tracheophyta</taxon>
        <taxon>Spermatophyta</taxon>
        <taxon>Magnoliopsida</taxon>
        <taxon>Liliopsida</taxon>
        <taxon>Zingiberales</taxon>
        <taxon>Musaceae</taxon>
        <taxon>Musa</taxon>
    </lineage>
</organism>